<dbReference type="Pfam" id="PF02826">
    <property type="entry name" value="2-Hacid_dh_C"/>
    <property type="match status" value="1"/>
</dbReference>
<dbReference type="PANTHER" id="PTHR10996">
    <property type="entry name" value="2-HYDROXYACID DEHYDROGENASE-RELATED"/>
    <property type="match status" value="1"/>
</dbReference>
<dbReference type="InterPro" id="IPR006139">
    <property type="entry name" value="D-isomer_2_OHA_DH_cat_dom"/>
</dbReference>
<dbReference type="Gene3D" id="3.40.50.720">
    <property type="entry name" value="NAD(P)-binding Rossmann-like Domain"/>
    <property type="match status" value="2"/>
</dbReference>
<comment type="caution">
    <text evidence="6">The sequence shown here is derived from an EMBL/GenBank/DDBJ whole genome shotgun (WGS) entry which is preliminary data.</text>
</comment>
<feature type="region of interest" description="Disordered" evidence="3">
    <location>
        <begin position="41"/>
        <end position="116"/>
    </location>
</feature>
<feature type="domain" description="D-isomer specific 2-hydroxyacid dehydrogenase catalytic" evidence="4">
    <location>
        <begin position="188"/>
        <end position="459"/>
    </location>
</feature>
<evidence type="ECO:0000256" key="1">
    <source>
        <dbReference type="ARBA" id="ARBA00023002"/>
    </source>
</evidence>
<sequence length="467" mass="50010">MELTTGRPVEESSAEVLLQKNDKVFPVLGSEVCDMTFEGGEGDLGSHLTEPPGFHLTTSSPPISPIQPASNQPRKMAEPYNTPIPGSTPRSGPPVSHLHPLPLRHPHPHANDASTTASKPRILHLGDPIRFNKTTHDLLSLNYDIIRPPTPARQRRAFTQALQNRKWGDFEAIFRPSWHSGGEMGDWHDELIRLLPPSVQVFASAGAGFDGVNTRLLGERGIIYCSGGPACADSVADLAVAMVISTFRHIPWCINAARCNSPSGFTDCHLNAPAQSHSLGGQTLGIIGLGNIGHRVAARCRLGFGMTIHYFDVERKAYAVEAQVGATFHDSLESLLGVADCVVLCAPGPLGGEAIIDASSLRHFRHGGRLVNVARGALVNEDDLVEALETGRLSSVALDVHADEPRVHQGLMGFADQGRAMLTCHNGGGTVEAHAGSEELSMRNVMAVLEGEEPLSAVNLAYLKKKG</sequence>
<proteinExistence type="inferred from homology"/>
<evidence type="ECO:0000313" key="6">
    <source>
        <dbReference type="EMBL" id="GAB0138478.1"/>
    </source>
</evidence>
<dbReference type="SUPFAM" id="SSF52283">
    <property type="entry name" value="Formate/glycerate dehydrogenase catalytic domain-like"/>
    <property type="match status" value="1"/>
</dbReference>
<dbReference type="InterPro" id="IPR050223">
    <property type="entry name" value="D-isomer_2-hydroxyacid_DH"/>
</dbReference>
<accession>A0ABQ0CYF3</accession>
<dbReference type="InterPro" id="IPR029753">
    <property type="entry name" value="D-isomer_DH_CS"/>
</dbReference>
<evidence type="ECO:0000259" key="5">
    <source>
        <dbReference type="Pfam" id="PF02826"/>
    </source>
</evidence>
<dbReference type="SUPFAM" id="SSF51735">
    <property type="entry name" value="NAD(P)-binding Rossmann-fold domains"/>
    <property type="match status" value="1"/>
</dbReference>
<dbReference type="PANTHER" id="PTHR10996:SF281">
    <property type="entry name" value="D-ISOMER SPECIFIC 2-HYDROXYACID DEHYDROGENASE NAD-BINDING DOMAIN-CONTAINING PROTEIN-RELATED"/>
    <property type="match status" value="1"/>
</dbReference>
<dbReference type="InterPro" id="IPR029752">
    <property type="entry name" value="D-isomer_DH_CS1"/>
</dbReference>
<evidence type="ECO:0000313" key="7">
    <source>
        <dbReference type="Proteomes" id="UP001562357"/>
    </source>
</evidence>
<gene>
    <name evidence="6" type="primary">g6713</name>
    <name evidence="6" type="ORF">EsDP_00006713</name>
</gene>
<name>A0ABQ0CYF3_9HYPO</name>
<dbReference type="Proteomes" id="UP001562357">
    <property type="component" value="Unassembled WGS sequence"/>
</dbReference>
<protein>
    <recommendedName>
        <fullName evidence="8">D-mandelate dehydrogenase</fullName>
    </recommendedName>
</protein>
<dbReference type="PROSITE" id="PS00065">
    <property type="entry name" value="D_2_HYDROXYACID_DH_1"/>
    <property type="match status" value="1"/>
</dbReference>
<dbReference type="InterPro" id="IPR006140">
    <property type="entry name" value="D-isomer_DH_NAD-bd"/>
</dbReference>
<reference evidence="7" key="1">
    <citation type="submission" date="2024-06" db="EMBL/GenBank/DDBJ databases">
        <title>Draft Genome Sequences of Epichloe bromicola Strains Isolated from Elymus ciliaris.</title>
        <authorList>
            <consortium name="Epichloe bromicola genome sequencing consortium"/>
            <person name="Miura A."/>
            <person name="Imano S."/>
            <person name="Ashida A."/>
            <person name="Sato I."/>
            <person name="Chiba S."/>
            <person name="Tanaka A."/>
            <person name="Camagna M."/>
            <person name="Takemoto D."/>
        </authorList>
    </citation>
    <scope>NUCLEOTIDE SEQUENCE [LARGE SCALE GENOMIC DNA]</scope>
    <source>
        <strain evidence="7">DP</strain>
    </source>
</reference>
<organism evidence="6 7">
    <name type="scientific">Epichloe bromicola</name>
    <dbReference type="NCBI Taxonomy" id="79588"/>
    <lineage>
        <taxon>Eukaryota</taxon>
        <taxon>Fungi</taxon>
        <taxon>Dikarya</taxon>
        <taxon>Ascomycota</taxon>
        <taxon>Pezizomycotina</taxon>
        <taxon>Sordariomycetes</taxon>
        <taxon>Hypocreomycetidae</taxon>
        <taxon>Hypocreales</taxon>
        <taxon>Clavicipitaceae</taxon>
        <taxon>Epichloe</taxon>
    </lineage>
</organism>
<evidence type="ECO:0008006" key="8">
    <source>
        <dbReference type="Google" id="ProtNLM"/>
    </source>
</evidence>
<feature type="domain" description="D-isomer specific 2-hydroxyacid dehydrogenase NAD-binding" evidence="5">
    <location>
        <begin position="242"/>
        <end position="427"/>
    </location>
</feature>
<dbReference type="Pfam" id="PF00389">
    <property type="entry name" value="2-Hacid_dh"/>
    <property type="match status" value="1"/>
</dbReference>
<evidence type="ECO:0000256" key="2">
    <source>
        <dbReference type="RuleBase" id="RU003719"/>
    </source>
</evidence>
<dbReference type="InterPro" id="IPR036291">
    <property type="entry name" value="NAD(P)-bd_dom_sf"/>
</dbReference>
<evidence type="ECO:0000256" key="3">
    <source>
        <dbReference type="SAM" id="MobiDB-lite"/>
    </source>
</evidence>
<dbReference type="EMBL" id="BAAFGZ010000423">
    <property type="protein sequence ID" value="GAB0138478.1"/>
    <property type="molecule type" value="Genomic_DNA"/>
</dbReference>
<comment type="similarity">
    <text evidence="2">Belongs to the D-isomer specific 2-hydroxyacid dehydrogenase family.</text>
</comment>
<evidence type="ECO:0000259" key="4">
    <source>
        <dbReference type="Pfam" id="PF00389"/>
    </source>
</evidence>
<keyword evidence="1 2" id="KW-0560">Oxidoreductase</keyword>
<dbReference type="PROSITE" id="PS00671">
    <property type="entry name" value="D_2_HYDROXYACID_DH_3"/>
    <property type="match status" value="1"/>
</dbReference>
<keyword evidence="7" id="KW-1185">Reference proteome</keyword>
<dbReference type="CDD" id="cd12168">
    <property type="entry name" value="Mand_dh_like"/>
    <property type="match status" value="1"/>
</dbReference>